<keyword evidence="2" id="KW-1185">Reference proteome</keyword>
<sequence length="71" mass="8138">MNDTAMIRPAAWGNKERVDFLQEELKNMSMCLSKINAGQTERRFSAFIGYRRKRGAVCYNGGGFKTYHLCV</sequence>
<dbReference type="EMBL" id="BAAAZC010000015">
    <property type="protein sequence ID" value="GAA3971072.1"/>
    <property type="molecule type" value="Genomic_DNA"/>
</dbReference>
<comment type="caution">
    <text evidence="1">The sequence shown here is derived from an EMBL/GenBank/DDBJ whole genome shotgun (WGS) entry which is preliminary data.</text>
</comment>
<organism evidence="1 2">
    <name type="scientific">Mucilaginibacter dorajii</name>
    <dbReference type="NCBI Taxonomy" id="692994"/>
    <lineage>
        <taxon>Bacteria</taxon>
        <taxon>Pseudomonadati</taxon>
        <taxon>Bacteroidota</taxon>
        <taxon>Sphingobacteriia</taxon>
        <taxon>Sphingobacteriales</taxon>
        <taxon>Sphingobacteriaceae</taxon>
        <taxon>Mucilaginibacter</taxon>
    </lineage>
</organism>
<gene>
    <name evidence="1" type="ORF">GCM10022210_20410</name>
</gene>
<evidence type="ECO:0000313" key="1">
    <source>
        <dbReference type="EMBL" id="GAA3971072.1"/>
    </source>
</evidence>
<evidence type="ECO:0000313" key="2">
    <source>
        <dbReference type="Proteomes" id="UP001500742"/>
    </source>
</evidence>
<reference evidence="2" key="1">
    <citation type="journal article" date="2019" name="Int. J. Syst. Evol. Microbiol.">
        <title>The Global Catalogue of Microorganisms (GCM) 10K type strain sequencing project: providing services to taxonomists for standard genome sequencing and annotation.</title>
        <authorList>
            <consortium name="The Broad Institute Genomics Platform"/>
            <consortium name="The Broad Institute Genome Sequencing Center for Infectious Disease"/>
            <person name="Wu L."/>
            <person name="Ma J."/>
        </authorList>
    </citation>
    <scope>NUCLEOTIDE SEQUENCE [LARGE SCALE GENOMIC DNA]</scope>
    <source>
        <strain evidence="2">JCM 16601</strain>
    </source>
</reference>
<protein>
    <submittedName>
        <fullName evidence="1">Uncharacterized protein</fullName>
    </submittedName>
</protein>
<name>A0ABP7PUB9_9SPHI</name>
<accession>A0ABP7PUB9</accession>
<dbReference type="Proteomes" id="UP001500742">
    <property type="component" value="Unassembled WGS sequence"/>
</dbReference>
<proteinExistence type="predicted"/>